<evidence type="ECO:0000313" key="2">
    <source>
        <dbReference type="Proteomes" id="UP000821865"/>
    </source>
</evidence>
<keyword evidence="2" id="KW-1185">Reference proteome</keyword>
<dbReference type="EMBL" id="CM023473">
    <property type="protein sequence ID" value="KAH7954447.1"/>
    <property type="molecule type" value="Genomic_DNA"/>
</dbReference>
<sequence>MHLRPQVTLHPRPIDMEVNEQKAALTTVSLLSWKLNQRQVICKAILNFKVLNQLQPSHPIVPPAPASFAWSFGVLLATETNCLLGTLLYWAMDIAIKHCLAWTAIEDLLKYSNNLLGTDVLPDIKYLFRKISRTSPEVMNFFFYCPVCHRLLAKTGGSLEERNGRSGMCCGKRHTGRQLSSKGCFFVNLSLKKQFASVLAVDTVRQELYKFASG</sequence>
<name>A0ACB8CZ02_DERSI</name>
<comment type="caution">
    <text evidence="1">The sequence shown here is derived from an EMBL/GenBank/DDBJ whole genome shotgun (WGS) entry which is preliminary data.</text>
</comment>
<dbReference type="Proteomes" id="UP000821865">
    <property type="component" value="Chromosome 4"/>
</dbReference>
<organism evidence="1 2">
    <name type="scientific">Dermacentor silvarum</name>
    <name type="common">Tick</name>
    <dbReference type="NCBI Taxonomy" id="543639"/>
    <lineage>
        <taxon>Eukaryota</taxon>
        <taxon>Metazoa</taxon>
        <taxon>Ecdysozoa</taxon>
        <taxon>Arthropoda</taxon>
        <taxon>Chelicerata</taxon>
        <taxon>Arachnida</taxon>
        <taxon>Acari</taxon>
        <taxon>Parasitiformes</taxon>
        <taxon>Ixodida</taxon>
        <taxon>Ixodoidea</taxon>
        <taxon>Ixodidae</taxon>
        <taxon>Rhipicephalinae</taxon>
        <taxon>Dermacentor</taxon>
    </lineage>
</organism>
<gene>
    <name evidence="1" type="ORF">HPB49_018679</name>
</gene>
<proteinExistence type="predicted"/>
<reference evidence="1" key="1">
    <citation type="submission" date="2020-05" db="EMBL/GenBank/DDBJ databases">
        <title>Large-scale comparative analyses of tick genomes elucidate their genetic diversity and vector capacities.</title>
        <authorList>
            <person name="Jia N."/>
            <person name="Wang J."/>
            <person name="Shi W."/>
            <person name="Du L."/>
            <person name="Sun Y."/>
            <person name="Zhan W."/>
            <person name="Jiang J."/>
            <person name="Wang Q."/>
            <person name="Zhang B."/>
            <person name="Ji P."/>
            <person name="Sakyi L.B."/>
            <person name="Cui X."/>
            <person name="Yuan T."/>
            <person name="Jiang B."/>
            <person name="Yang W."/>
            <person name="Lam T.T.-Y."/>
            <person name="Chang Q."/>
            <person name="Ding S."/>
            <person name="Wang X."/>
            <person name="Zhu J."/>
            <person name="Ruan X."/>
            <person name="Zhao L."/>
            <person name="Wei J."/>
            <person name="Que T."/>
            <person name="Du C."/>
            <person name="Cheng J."/>
            <person name="Dai P."/>
            <person name="Han X."/>
            <person name="Huang E."/>
            <person name="Gao Y."/>
            <person name="Liu J."/>
            <person name="Shao H."/>
            <person name="Ye R."/>
            <person name="Li L."/>
            <person name="Wei W."/>
            <person name="Wang X."/>
            <person name="Wang C."/>
            <person name="Yang T."/>
            <person name="Huo Q."/>
            <person name="Li W."/>
            <person name="Guo W."/>
            <person name="Chen H."/>
            <person name="Zhou L."/>
            <person name="Ni X."/>
            <person name="Tian J."/>
            <person name="Zhou Y."/>
            <person name="Sheng Y."/>
            <person name="Liu T."/>
            <person name="Pan Y."/>
            <person name="Xia L."/>
            <person name="Li J."/>
            <person name="Zhao F."/>
            <person name="Cao W."/>
        </authorList>
    </citation>
    <scope>NUCLEOTIDE SEQUENCE</scope>
    <source>
        <strain evidence="1">Dsil-2018</strain>
    </source>
</reference>
<protein>
    <submittedName>
        <fullName evidence="1">Uncharacterized protein</fullName>
    </submittedName>
</protein>
<evidence type="ECO:0000313" key="1">
    <source>
        <dbReference type="EMBL" id="KAH7954447.1"/>
    </source>
</evidence>
<accession>A0ACB8CZ02</accession>